<evidence type="ECO:0000313" key="1">
    <source>
        <dbReference type="EMBL" id="SUZ91059.1"/>
    </source>
</evidence>
<protein>
    <recommendedName>
        <fullName evidence="2">Phytanoyl-CoA dioxygenase</fullName>
    </recommendedName>
</protein>
<dbReference type="PANTHER" id="PTHR20883:SF48">
    <property type="entry name" value="ECTOINE DIOXYGENASE"/>
    <property type="match status" value="1"/>
</dbReference>
<dbReference type="GO" id="GO:0016491">
    <property type="term" value="F:oxidoreductase activity"/>
    <property type="evidence" value="ECO:0007669"/>
    <property type="project" value="UniProtKB-ARBA"/>
</dbReference>
<dbReference type="SUPFAM" id="SSF51197">
    <property type="entry name" value="Clavaminate synthase-like"/>
    <property type="match status" value="1"/>
</dbReference>
<dbReference type="AlphaFoldDB" id="A0A381RJF4"/>
<evidence type="ECO:0008006" key="2">
    <source>
        <dbReference type="Google" id="ProtNLM"/>
    </source>
</evidence>
<dbReference type="InterPro" id="IPR008775">
    <property type="entry name" value="Phytyl_CoA_dOase-like"/>
</dbReference>
<dbReference type="Gene3D" id="2.60.120.620">
    <property type="entry name" value="q2cbj1_9rhob like domain"/>
    <property type="match status" value="1"/>
</dbReference>
<dbReference type="PANTHER" id="PTHR20883">
    <property type="entry name" value="PHYTANOYL-COA DIOXYGENASE DOMAIN CONTAINING 1"/>
    <property type="match status" value="1"/>
</dbReference>
<dbReference type="Pfam" id="PF05721">
    <property type="entry name" value="PhyH"/>
    <property type="match status" value="1"/>
</dbReference>
<sequence length="383" mass="42066">MEVSNVFGSHELVRFNYAEALAKGSTQEAEFDADVLGAIDRHGFVVIEDALPASTCERLLQEMRPYIDATPHGLHGLGGTRRVGALVARSSVSHQMISHPGILRLVDSILAEQRLNGDAVKIGGKEGKGRKDFRYPWQLHLTQIIDVGPGGGTEEMPHGLRLHRANGMWLHDFQAAGLDLQVEVMWALSDFTEANGATHVVLGSHRDEPRGGDRGYRQPTIQAVMPRGSVLIWTGWSIHGAGANTTTERRLGMNINYALGFLAQEENQLLACPPHLARKLPKEMQRLIGYRQPAGALNYVAECQSPGDSVLREDFDVLVPGAHGHQMNPAMDGPTFAPVSKDEFDAKLVELAEKKMQAIESDDLELALHYKNAISVLKRSDRI</sequence>
<gene>
    <name evidence="1" type="ORF">METZ01_LOCUS43913</name>
</gene>
<proteinExistence type="predicted"/>
<organism evidence="1">
    <name type="scientific">marine metagenome</name>
    <dbReference type="NCBI Taxonomy" id="408172"/>
    <lineage>
        <taxon>unclassified sequences</taxon>
        <taxon>metagenomes</taxon>
        <taxon>ecological metagenomes</taxon>
    </lineage>
</organism>
<dbReference type="EMBL" id="UINC01001944">
    <property type="protein sequence ID" value="SUZ91059.1"/>
    <property type="molecule type" value="Genomic_DNA"/>
</dbReference>
<name>A0A381RJF4_9ZZZZ</name>
<accession>A0A381RJF4</accession>
<reference evidence="1" key="1">
    <citation type="submission" date="2018-05" db="EMBL/GenBank/DDBJ databases">
        <authorList>
            <person name="Lanie J.A."/>
            <person name="Ng W.-L."/>
            <person name="Kazmierczak K.M."/>
            <person name="Andrzejewski T.M."/>
            <person name="Davidsen T.M."/>
            <person name="Wayne K.J."/>
            <person name="Tettelin H."/>
            <person name="Glass J.I."/>
            <person name="Rusch D."/>
            <person name="Podicherti R."/>
            <person name="Tsui H.-C.T."/>
            <person name="Winkler M.E."/>
        </authorList>
    </citation>
    <scope>NUCLEOTIDE SEQUENCE</scope>
</reference>
<dbReference type="GO" id="GO:0046872">
    <property type="term" value="F:metal ion binding"/>
    <property type="evidence" value="ECO:0007669"/>
    <property type="project" value="UniProtKB-ARBA"/>
</dbReference>